<comment type="caution">
    <text evidence="8">The sequence shown here is derived from an EMBL/GenBank/DDBJ whole genome shotgun (WGS) entry which is preliminary data.</text>
</comment>
<dbReference type="GO" id="GO:0051536">
    <property type="term" value="F:iron-sulfur cluster binding"/>
    <property type="evidence" value="ECO:0007669"/>
    <property type="project" value="UniProtKB-KW"/>
</dbReference>
<dbReference type="GO" id="GO:0046872">
    <property type="term" value="F:metal ion binding"/>
    <property type="evidence" value="ECO:0007669"/>
    <property type="project" value="UniProtKB-KW"/>
</dbReference>
<dbReference type="AlphaFoldDB" id="A0A084JE01"/>
<name>A0A084JE01_9CLOT</name>
<dbReference type="InterPro" id="IPR058240">
    <property type="entry name" value="rSAM_sf"/>
</dbReference>
<evidence type="ECO:0000256" key="1">
    <source>
        <dbReference type="ARBA" id="ARBA00001966"/>
    </source>
</evidence>
<dbReference type="Pfam" id="PF13311">
    <property type="entry name" value="DUF4080"/>
    <property type="match status" value="1"/>
</dbReference>
<dbReference type="SFLD" id="SFLDG01082">
    <property type="entry name" value="B12-binding_domain_containing"/>
    <property type="match status" value="1"/>
</dbReference>
<evidence type="ECO:0000256" key="3">
    <source>
        <dbReference type="ARBA" id="ARBA00022723"/>
    </source>
</evidence>
<feature type="domain" description="B12-binding" evidence="6">
    <location>
        <begin position="1"/>
        <end position="133"/>
    </location>
</feature>
<dbReference type="InterPro" id="IPR023404">
    <property type="entry name" value="rSAM_horseshoe"/>
</dbReference>
<evidence type="ECO:0000256" key="4">
    <source>
        <dbReference type="ARBA" id="ARBA00023004"/>
    </source>
</evidence>
<gene>
    <name evidence="8" type="ORF">IO99_06235</name>
</gene>
<protein>
    <submittedName>
        <fullName evidence="8">Radical SAM protein</fullName>
    </submittedName>
</protein>
<dbReference type="InterPro" id="IPR025288">
    <property type="entry name" value="DUF4080"/>
</dbReference>
<dbReference type="PROSITE" id="PS51918">
    <property type="entry name" value="RADICAL_SAM"/>
    <property type="match status" value="1"/>
</dbReference>
<dbReference type="SUPFAM" id="SSF102114">
    <property type="entry name" value="Radical SAM enzymes"/>
    <property type="match status" value="1"/>
</dbReference>
<dbReference type="GO" id="GO:0031419">
    <property type="term" value="F:cobalamin binding"/>
    <property type="evidence" value="ECO:0007669"/>
    <property type="project" value="InterPro"/>
</dbReference>
<reference evidence="8 9" key="1">
    <citation type="submission" date="2014-07" db="EMBL/GenBank/DDBJ databases">
        <title>Draft genome of Clostridium sulfidigenes 113A isolated from sediments associated with methane hydrate from Krishna Godavari basin.</title>
        <authorList>
            <person name="Honkalas V.S."/>
            <person name="Dabir A.P."/>
            <person name="Arora P."/>
            <person name="Dhakephalkar P.K."/>
        </authorList>
    </citation>
    <scope>NUCLEOTIDE SEQUENCE [LARGE SCALE GENOMIC DNA]</scope>
    <source>
        <strain evidence="8 9">113A</strain>
    </source>
</reference>
<dbReference type="Pfam" id="PF02310">
    <property type="entry name" value="B12-binding"/>
    <property type="match status" value="1"/>
</dbReference>
<dbReference type="Gene3D" id="3.80.30.20">
    <property type="entry name" value="tm_1862 like domain"/>
    <property type="match status" value="1"/>
</dbReference>
<keyword evidence="9" id="KW-1185">Reference proteome</keyword>
<dbReference type="InterPro" id="IPR006638">
    <property type="entry name" value="Elp3/MiaA/NifB-like_rSAM"/>
</dbReference>
<dbReference type="CDD" id="cd02068">
    <property type="entry name" value="radical_SAM_B12_BD"/>
    <property type="match status" value="1"/>
</dbReference>
<dbReference type="SMART" id="SM00729">
    <property type="entry name" value="Elp3"/>
    <property type="match status" value="1"/>
</dbReference>
<dbReference type="PROSITE" id="PS51332">
    <property type="entry name" value="B12_BINDING"/>
    <property type="match status" value="1"/>
</dbReference>
<keyword evidence="4" id="KW-0408">Iron</keyword>
<dbReference type="RefSeq" id="WP_035131373.1">
    <property type="nucleotide sequence ID" value="NZ_JPMD01000014.1"/>
</dbReference>
<dbReference type="Proteomes" id="UP000028542">
    <property type="component" value="Unassembled WGS sequence"/>
</dbReference>
<dbReference type="PANTHER" id="PTHR43409">
    <property type="entry name" value="ANAEROBIC MAGNESIUM-PROTOPORPHYRIN IX MONOMETHYL ESTER CYCLASE-RELATED"/>
    <property type="match status" value="1"/>
</dbReference>
<dbReference type="Gene3D" id="3.40.50.280">
    <property type="entry name" value="Cobalamin-binding domain"/>
    <property type="match status" value="1"/>
</dbReference>
<dbReference type="eggNOG" id="COG1032">
    <property type="taxonomic scope" value="Bacteria"/>
</dbReference>
<evidence type="ECO:0000256" key="2">
    <source>
        <dbReference type="ARBA" id="ARBA00022691"/>
    </source>
</evidence>
<dbReference type="GO" id="GO:0005829">
    <property type="term" value="C:cytosol"/>
    <property type="evidence" value="ECO:0007669"/>
    <property type="project" value="TreeGrafter"/>
</dbReference>
<evidence type="ECO:0000259" key="7">
    <source>
        <dbReference type="PROSITE" id="PS51918"/>
    </source>
</evidence>
<keyword evidence="2" id="KW-0949">S-adenosyl-L-methionine</keyword>
<accession>A0A084JE01</accession>
<dbReference type="GO" id="GO:0003824">
    <property type="term" value="F:catalytic activity"/>
    <property type="evidence" value="ECO:0007669"/>
    <property type="project" value="InterPro"/>
</dbReference>
<dbReference type="InterPro" id="IPR006158">
    <property type="entry name" value="Cobalamin-bd"/>
</dbReference>
<keyword evidence="5" id="KW-0411">Iron-sulfur</keyword>
<dbReference type="SFLD" id="SFLDS00029">
    <property type="entry name" value="Radical_SAM"/>
    <property type="match status" value="1"/>
</dbReference>
<evidence type="ECO:0000259" key="6">
    <source>
        <dbReference type="PROSITE" id="PS51332"/>
    </source>
</evidence>
<dbReference type="CDD" id="cd01335">
    <property type="entry name" value="Radical_SAM"/>
    <property type="match status" value="1"/>
</dbReference>
<dbReference type="PANTHER" id="PTHR43409:SF16">
    <property type="entry name" value="SLR0320 PROTEIN"/>
    <property type="match status" value="1"/>
</dbReference>
<feature type="domain" description="Radical SAM core" evidence="7">
    <location>
        <begin position="175"/>
        <end position="408"/>
    </location>
</feature>
<dbReference type="Pfam" id="PF04055">
    <property type="entry name" value="Radical_SAM"/>
    <property type="match status" value="1"/>
</dbReference>
<dbReference type="STRING" id="318464.IO99_06235"/>
<proteinExistence type="predicted"/>
<dbReference type="InterPro" id="IPR007197">
    <property type="entry name" value="rSAM"/>
</dbReference>
<evidence type="ECO:0000256" key="5">
    <source>
        <dbReference type="ARBA" id="ARBA00023014"/>
    </source>
</evidence>
<dbReference type="InterPro" id="IPR051198">
    <property type="entry name" value="BchE-like"/>
</dbReference>
<evidence type="ECO:0000313" key="9">
    <source>
        <dbReference type="Proteomes" id="UP000028542"/>
    </source>
</evidence>
<keyword evidence="3" id="KW-0479">Metal-binding</keyword>
<evidence type="ECO:0000313" key="8">
    <source>
        <dbReference type="EMBL" id="KEZ87185.1"/>
    </source>
</evidence>
<organism evidence="8 9">
    <name type="scientific">Clostridium sulfidigenes</name>
    <dbReference type="NCBI Taxonomy" id="318464"/>
    <lineage>
        <taxon>Bacteria</taxon>
        <taxon>Bacillati</taxon>
        <taxon>Bacillota</taxon>
        <taxon>Clostridia</taxon>
        <taxon>Eubacteriales</taxon>
        <taxon>Clostridiaceae</taxon>
        <taxon>Clostridium</taxon>
    </lineage>
</organism>
<sequence>MKVVLVAVNSKYIHSNLAVRYLKAYTKDLDYNCHTMEFSINDREERIVEEILYEKPNIIGFSCYIWNIEFVKKVSTLIKLIDSNIEIIYGGPETSYNPIEFLTENIGEYLIEGEGEDTYRELINFKINIEVNGDNNNCENIKGLYYKSKEGIIYGGNRPLMDMNNIVFPYEAEDDLKNKIVYYEASRGCPFNCKYCLSSTTHGVRFLNIDRVLKELQYFIDKKVKLVKFVDRTFNCNKTFANAIWSYLIENGENTCFHFEVSADLFSSESINILSKAPSGMFQFEVGVQTTNNEILRNINRTIEFSTIKEKVLELNKLKNIKQHLDLIAGLPGEDFNSFRKSFNEVYEISPEELQLGFLKLLKGSQMREESEKWGMVYSPYPPYEILKTKNISYDELIILKKIEHMVDKYLNSGKFYTILNFFKKSNKFKDIFEFYYELSKFYDGKGYFRRSIASVDYYSLFVEFNDFIKAGEKELLLDIIRYEYFSYNNTKWIPDFLRIEMSKAEERNIKEYIMNKNSIDNINKISVFKFNHSIQSFIECGEIKKTLNYIAFINNPIKERIFIQESELKVQ</sequence>
<dbReference type="EMBL" id="JPMD01000014">
    <property type="protein sequence ID" value="KEZ87185.1"/>
    <property type="molecule type" value="Genomic_DNA"/>
</dbReference>
<comment type="cofactor">
    <cofactor evidence="1">
        <name>[4Fe-4S] cluster</name>
        <dbReference type="ChEBI" id="CHEBI:49883"/>
    </cofactor>
</comment>